<dbReference type="GO" id="GO:0016020">
    <property type="term" value="C:membrane"/>
    <property type="evidence" value="ECO:0007669"/>
    <property type="project" value="UniProtKB-SubCell"/>
</dbReference>
<feature type="transmembrane region" description="Helical" evidence="5">
    <location>
        <begin position="96"/>
        <end position="114"/>
    </location>
</feature>
<evidence type="ECO:0000256" key="5">
    <source>
        <dbReference type="SAM" id="Phobius"/>
    </source>
</evidence>
<dbReference type="EMBL" id="FOMT01000003">
    <property type="protein sequence ID" value="SFE51378.1"/>
    <property type="molecule type" value="Genomic_DNA"/>
</dbReference>
<keyword evidence="3 5" id="KW-1133">Transmembrane helix</keyword>
<name>A0A1I2B641_9BACL</name>
<evidence type="ECO:0000256" key="3">
    <source>
        <dbReference type="ARBA" id="ARBA00022989"/>
    </source>
</evidence>
<dbReference type="RefSeq" id="WP_091187197.1">
    <property type="nucleotide sequence ID" value="NZ_FOMT01000003.1"/>
</dbReference>
<sequence length="122" mass="13402">MHILAIILQSWLLFSMAFFGGSKLAGAKHQVDLFNEIRFPQWFRVVTGIVQIAACAGLIIGYWNAEIAAWTAVFIGVMMLVAIVSHVRVKHPFGKVFPAILNLAIAIAVVCLYANELSNLFG</sequence>
<comment type="subcellular location">
    <subcellularLocation>
        <location evidence="1">Membrane</location>
        <topology evidence="1">Multi-pass membrane protein</topology>
    </subcellularLocation>
</comment>
<evidence type="ECO:0000313" key="7">
    <source>
        <dbReference type="Proteomes" id="UP000198855"/>
    </source>
</evidence>
<dbReference type="Proteomes" id="UP000198855">
    <property type="component" value="Unassembled WGS sequence"/>
</dbReference>
<protein>
    <submittedName>
        <fullName evidence="6">DoxX-like family protein</fullName>
    </submittedName>
</protein>
<keyword evidence="7" id="KW-1185">Reference proteome</keyword>
<organism evidence="6 7">
    <name type="scientific">Paenibacillus catalpae</name>
    <dbReference type="NCBI Taxonomy" id="1045775"/>
    <lineage>
        <taxon>Bacteria</taxon>
        <taxon>Bacillati</taxon>
        <taxon>Bacillota</taxon>
        <taxon>Bacilli</taxon>
        <taxon>Bacillales</taxon>
        <taxon>Paenibacillaceae</taxon>
        <taxon>Paenibacillus</taxon>
    </lineage>
</organism>
<keyword evidence="4 5" id="KW-0472">Membrane</keyword>
<gene>
    <name evidence="6" type="ORF">SAMN05216378_3380</name>
</gene>
<evidence type="ECO:0000256" key="1">
    <source>
        <dbReference type="ARBA" id="ARBA00004141"/>
    </source>
</evidence>
<dbReference type="STRING" id="1045775.SAMN05216378_3380"/>
<feature type="transmembrane region" description="Helical" evidence="5">
    <location>
        <begin position="67"/>
        <end position="84"/>
    </location>
</feature>
<dbReference type="AlphaFoldDB" id="A0A1I2B641"/>
<dbReference type="InterPro" id="IPR032808">
    <property type="entry name" value="DoxX"/>
</dbReference>
<evidence type="ECO:0000256" key="4">
    <source>
        <dbReference type="ARBA" id="ARBA00023136"/>
    </source>
</evidence>
<reference evidence="7" key="1">
    <citation type="submission" date="2016-10" db="EMBL/GenBank/DDBJ databases">
        <authorList>
            <person name="Varghese N."/>
            <person name="Submissions S."/>
        </authorList>
    </citation>
    <scope>NUCLEOTIDE SEQUENCE [LARGE SCALE GENOMIC DNA]</scope>
    <source>
        <strain evidence="7">CGMCC 1.10784</strain>
    </source>
</reference>
<keyword evidence="2 5" id="KW-0812">Transmembrane</keyword>
<dbReference type="OrthoDB" id="2454358at2"/>
<proteinExistence type="predicted"/>
<dbReference type="Pfam" id="PF13564">
    <property type="entry name" value="DoxX_2"/>
    <property type="match status" value="1"/>
</dbReference>
<feature type="transmembrane region" description="Helical" evidence="5">
    <location>
        <begin position="42"/>
        <end position="60"/>
    </location>
</feature>
<evidence type="ECO:0000313" key="6">
    <source>
        <dbReference type="EMBL" id="SFE51378.1"/>
    </source>
</evidence>
<accession>A0A1I2B641</accession>
<evidence type="ECO:0000256" key="2">
    <source>
        <dbReference type="ARBA" id="ARBA00022692"/>
    </source>
</evidence>